<dbReference type="InterPro" id="IPR017956">
    <property type="entry name" value="AT_hook_DNA-bd_motif"/>
</dbReference>
<reference evidence="2" key="1">
    <citation type="submission" date="2023-12" db="EMBL/GenBank/DDBJ databases">
        <title>Genome assembly of Anisodus tanguticus.</title>
        <authorList>
            <person name="Wang Y.-J."/>
        </authorList>
    </citation>
    <scope>NUCLEOTIDE SEQUENCE</scope>
    <source>
        <strain evidence="2">KB-2021</strain>
        <tissue evidence="2">Leaf</tissue>
    </source>
</reference>
<sequence>MKLGKLPRTGMKMTCSSWGGKNHNKRSCHRAAGSQNTTRNDGAGSSTAASSNARLGVRPRGRPKKEIVAPPRPKGRPKRTTAAGATSRPKGRPRKETTIVATTPRPKGRSRKETTTAAATPIPRGRPRKKQVLLLLLMLQPDQDRGQAVLPQLL</sequence>
<protein>
    <submittedName>
        <fullName evidence="2">Uncharacterized protein</fullName>
    </submittedName>
</protein>
<comment type="caution">
    <text evidence="2">The sequence shown here is derived from an EMBL/GenBank/DDBJ whole genome shotgun (WGS) entry which is preliminary data.</text>
</comment>
<dbReference type="SMART" id="SM00384">
    <property type="entry name" value="AT_hook"/>
    <property type="match status" value="5"/>
</dbReference>
<evidence type="ECO:0000256" key="1">
    <source>
        <dbReference type="SAM" id="MobiDB-lite"/>
    </source>
</evidence>
<evidence type="ECO:0000313" key="2">
    <source>
        <dbReference type="EMBL" id="KAK4372767.1"/>
    </source>
</evidence>
<evidence type="ECO:0000313" key="3">
    <source>
        <dbReference type="Proteomes" id="UP001291623"/>
    </source>
</evidence>
<dbReference type="PRINTS" id="PR00929">
    <property type="entry name" value="ATHOOK"/>
</dbReference>
<feature type="region of interest" description="Disordered" evidence="1">
    <location>
        <begin position="1"/>
        <end position="126"/>
    </location>
</feature>
<accession>A0AAE1SP25</accession>
<dbReference type="EMBL" id="JAVYJV010000004">
    <property type="protein sequence ID" value="KAK4372767.1"/>
    <property type="molecule type" value="Genomic_DNA"/>
</dbReference>
<feature type="compositionally biased region" description="Low complexity" evidence="1">
    <location>
        <begin position="42"/>
        <end position="53"/>
    </location>
</feature>
<name>A0AAE1SP25_9SOLA</name>
<dbReference type="Proteomes" id="UP001291623">
    <property type="component" value="Unassembled WGS sequence"/>
</dbReference>
<proteinExistence type="predicted"/>
<dbReference type="GO" id="GO:0003677">
    <property type="term" value="F:DNA binding"/>
    <property type="evidence" value="ECO:0007669"/>
    <property type="project" value="InterPro"/>
</dbReference>
<dbReference type="AlphaFoldDB" id="A0AAE1SP25"/>
<keyword evidence="3" id="KW-1185">Reference proteome</keyword>
<gene>
    <name evidence="2" type="ORF">RND71_008151</name>
</gene>
<organism evidence="2 3">
    <name type="scientific">Anisodus tanguticus</name>
    <dbReference type="NCBI Taxonomy" id="243964"/>
    <lineage>
        <taxon>Eukaryota</taxon>
        <taxon>Viridiplantae</taxon>
        <taxon>Streptophyta</taxon>
        <taxon>Embryophyta</taxon>
        <taxon>Tracheophyta</taxon>
        <taxon>Spermatophyta</taxon>
        <taxon>Magnoliopsida</taxon>
        <taxon>eudicotyledons</taxon>
        <taxon>Gunneridae</taxon>
        <taxon>Pentapetalae</taxon>
        <taxon>asterids</taxon>
        <taxon>lamiids</taxon>
        <taxon>Solanales</taxon>
        <taxon>Solanaceae</taxon>
        <taxon>Solanoideae</taxon>
        <taxon>Hyoscyameae</taxon>
        <taxon>Anisodus</taxon>
    </lineage>
</organism>